<name>A0A2M9CNY9_9MICO</name>
<gene>
    <name evidence="3" type="ORF">CLV46_3181</name>
</gene>
<feature type="chain" id="PRO_5014676803" evidence="2">
    <location>
        <begin position="31"/>
        <end position="533"/>
    </location>
</feature>
<reference evidence="3 4" key="1">
    <citation type="submission" date="2017-11" db="EMBL/GenBank/DDBJ databases">
        <title>Genomic Encyclopedia of Archaeal and Bacterial Type Strains, Phase II (KMG-II): From Individual Species to Whole Genera.</title>
        <authorList>
            <person name="Goeker M."/>
        </authorList>
    </citation>
    <scope>NUCLEOTIDE SEQUENCE [LARGE SCALE GENOMIC DNA]</scope>
    <source>
        <strain evidence="3 4">DSM 27393</strain>
    </source>
</reference>
<keyword evidence="2" id="KW-0732">Signal</keyword>
<keyword evidence="4" id="KW-1185">Reference proteome</keyword>
<proteinExistence type="predicted"/>
<sequence>MRTRHKFWSAVTAALMVGGGVLLPATAASAAPTGEITVADDYFVPGSWGDGIDYTISGFTPDSQVQLLLSRIEQNSSIADFTFVTVDSTGSFTGKWASGAISPELPGESGYPRYTISANSTSGDPIEAPAVPLVIQEAPAGPREAVLEIADTTFPETANWTEPIVFTGSGFTPGATVTVTLNVSSSPSGGDSVPFQVTANEQGEITGELVPGAGFAATPPGDSGYPQYSVGATEYPEGGGDPVAQSEWVNLTIEPAPEPEPEPVTPVIVVTDTVFTAGSWGTGIAYRGTGFSPNAEVFVVLEATRVGSPEYEFITVTADANGNVSGTFLPQEIAAELPDDSGNPQYYFYLGQEEPTFGISNEIRLSVVEDAATAPRVGGPELVQISDLADGVQFPFANFGPEEEVAFVVYRYENGERVNVATGTATSNADGAGVVEFSVDGLTADTALFISLEGLDSGLTAERSFTAVVALPTDPGTGGPAAPAPAAQSPARLVNTGMDLATANTAGLAALVLLLVGGGAFVAARQVRRSEQK</sequence>
<comment type="caution">
    <text evidence="3">The sequence shown here is derived from an EMBL/GenBank/DDBJ whole genome shotgun (WGS) entry which is preliminary data.</text>
</comment>
<keyword evidence="1" id="KW-0812">Transmembrane</keyword>
<dbReference type="RefSeq" id="WP_100365655.1">
    <property type="nucleotide sequence ID" value="NZ_PGFF01000001.1"/>
</dbReference>
<feature type="signal peptide" evidence="2">
    <location>
        <begin position="1"/>
        <end position="30"/>
    </location>
</feature>
<keyword evidence="1" id="KW-0472">Membrane</keyword>
<dbReference type="OrthoDB" id="4980092at2"/>
<dbReference type="AlphaFoldDB" id="A0A2M9CNY9"/>
<dbReference type="EMBL" id="PGFF01000001">
    <property type="protein sequence ID" value="PJJ73588.1"/>
    <property type="molecule type" value="Genomic_DNA"/>
</dbReference>
<feature type="transmembrane region" description="Helical" evidence="1">
    <location>
        <begin position="506"/>
        <end position="524"/>
    </location>
</feature>
<evidence type="ECO:0000313" key="4">
    <source>
        <dbReference type="Proteomes" id="UP000228758"/>
    </source>
</evidence>
<evidence type="ECO:0000313" key="3">
    <source>
        <dbReference type="EMBL" id="PJJ73588.1"/>
    </source>
</evidence>
<organism evidence="3 4">
    <name type="scientific">Diaminobutyricimonas aerilata</name>
    <dbReference type="NCBI Taxonomy" id="1162967"/>
    <lineage>
        <taxon>Bacteria</taxon>
        <taxon>Bacillati</taxon>
        <taxon>Actinomycetota</taxon>
        <taxon>Actinomycetes</taxon>
        <taxon>Micrococcales</taxon>
        <taxon>Microbacteriaceae</taxon>
        <taxon>Diaminobutyricimonas</taxon>
    </lineage>
</organism>
<keyword evidence="1" id="KW-1133">Transmembrane helix</keyword>
<evidence type="ECO:0000256" key="1">
    <source>
        <dbReference type="SAM" id="Phobius"/>
    </source>
</evidence>
<evidence type="ECO:0000256" key="2">
    <source>
        <dbReference type="SAM" id="SignalP"/>
    </source>
</evidence>
<dbReference type="Proteomes" id="UP000228758">
    <property type="component" value="Unassembled WGS sequence"/>
</dbReference>
<accession>A0A2M9CNY9</accession>
<protein>
    <submittedName>
        <fullName evidence="3">Uncharacterized protein</fullName>
    </submittedName>
</protein>